<dbReference type="PANTHER" id="PTHR43654:SF1">
    <property type="entry name" value="ISOPENTENYL PHOSPHATE KINASE"/>
    <property type="match status" value="1"/>
</dbReference>
<feature type="binding site" evidence="8">
    <location>
        <begin position="214"/>
        <end position="220"/>
    </location>
    <ligand>
        <name>ATP</name>
        <dbReference type="ChEBI" id="CHEBI:30616"/>
    </ligand>
</feature>
<dbReference type="HAMAP" id="MF_00456">
    <property type="entry name" value="ProB"/>
    <property type="match status" value="1"/>
</dbReference>
<evidence type="ECO:0000313" key="10">
    <source>
        <dbReference type="EMBL" id="MBC5668602.1"/>
    </source>
</evidence>
<protein>
    <recommendedName>
        <fullName evidence="8">Glutamate 5-kinase</fullName>
        <ecNumber evidence="8">2.7.2.11</ecNumber>
    </recommendedName>
    <alternativeName>
        <fullName evidence="8">Gamma-glutamyl kinase</fullName>
        <shortName evidence="8">GK</shortName>
    </alternativeName>
</protein>
<dbReference type="PIRSF" id="PIRSF000729">
    <property type="entry name" value="GK"/>
    <property type="match status" value="1"/>
</dbReference>
<dbReference type="CDD" id="cd04242">
    <property type="entry name" value="AAK_G5K_ProB"/>
    <property type="match status" value="1"/>
</dbReference>
<reference evidence="10 11" key="1">
    <citation type="submission" date="2020-08" db="EMBL/GenBank/DDBJ databases">
        <title>Genome public.</title>
        <authorList>
            <person name="Liu C."/>
            <person name="Sun Q."/>
        </authorList>
    </citation>
    <scope>NUCLEOTIDE SEQUENCE [LARGE SCALE GENOMIC DNA]</scope>
    <source>
        <strain evidence="10 11">BX4</strain>
    </source>
</reference>
<proteinExistence type="inferred from homology"/>
<comment type="caution">
    <text evidence="10">The sequence shown here is derived from an EMBL/GenBank/DDBJ whole genome shotgun (WGS) entry which is preliminary data.</text>
</comment>
<dbReference type="InterPro" id="IPR001057">
    <property type="entry name" value="Glu/AcGlu_kinase"/>
</dbReference>
<accession>A0ABR7F4R0</accession>
<keyword evidence="1 8" id="KW-0963">Cytoplasm</keyword>
<keyword evidence="7 8" id="KW-0067">ATP-binding</keyword>
<evidence type="ECO:0000256" key="5">
    <source>
        <dbReference type="ARBA" id="ARBA00022741"/>
    </source>
</evidence>
<dbReference type="EC" id="2.7.2.11" evidence="8"/>
<keyword evidence="3 8" id="KW-0641">Proline biosynthesis</keyword>
<comment type="similarity">
    <text evidence="8">Belongs to the glutamate 5-kinase family.</text>
</comment>
<keyword evidence="2 8" id="KW-0028">Amino-acid biosynthesis</keyword>
<sequence>MATLKDVKRIVIKVGTSSLTHSTGKTNIRQMKRLVTVISDIVNSGIEVALVSSGAIGVGVGKLGLKERPVTTAGKQAAATVGQCELMFMYDKMFGEYGHKVGQFLVTKRDVDNLESRDNLINAFERTLEFGAIPVINENDVVAVEEIVYGDNDNLSAIVAKLIKADALFILTDIDGLYDANPNENEYARIIPVVEEITEGLFELAGGKGSKFGTGGMITKLQAAQIATEAGIDTVIMNGGDPENLYKILEGHQVGTFFVAKDKEQSR</sequence>
<dbReference type="InterPro" id="IPR019797">
    <property type="entry name" value="Glutamate_5-kinase_CS"/>
</dbReference>
<evidence type="ECO:0000256" key="3">
    <source>
        <dbReference type="ARBA" id="ARBA00022650"/>
    </source>
</evidence>
<dbReference type="InterPro" id="IPR011529">
    <property type="entry name" value="Glu_5kinase"/>
</dbReference>
<dbReference type="Pfam" id="PF00696">
    <property type="entry name" value="AA_kinase"/>
    <property type="match status" value="1"/>
</dbReference>
<dbReference type="Proteomes" id="UP000597877">
    <property type="component" value="Unassembled WGS sequence"/>
</dbReference>
<keyword evidence="11" id="KW-1185">Reference proteome</keyword>
<name>A0ABR7F4R0_9FIRM</name>
<evidence type="ECO:0000259" key="9">
    <source>
        <dbReference type="Pfam" id="PF00696"/>
    </source>
</evidence>
<evidence type="ECO:0000256" key="1">
    <source>
        <dbReference type="ARBA" id="ARBA00022490"/>
    </source>
</evidence>
<dbReference type="InterPro" id="IPR041739">
    <property type="entry name" value="G5K_ProB"/>
</dbReference>
<comment type="function">
    <text evidence="8">Catalyzes the transfer of a phosphate group to glutamate to form L-glutamate 5-phosphate.</text>
</comment>
<feature type="binding site" evidence="8">
    <location>
        <position position="152"/>
    </location>
    <ligand>
        <name>substrate</name>
    </ligand>
</feature>
<feature type="binding site" evidence="8">
    <location>
        <position position="13"/>
    </location>
    <ligand>
        <name>ATP</name>
        <dbReference type="ChEBI" id="CHEBI:30616"/>
    </ligand>
</feature>
<dbReference type="Gene3D" id="3.40.1160.10">
    <property type="entry name" value="Acetylglutamate kinase-like"/>
    <property type="match status" value="1"/>
</dbReference>
<organism evidence="10 11">
    <name type="scientific">Eubacterium segne</name>
    <dbReference type="NCBI Taxonomy" id="2763045"/>
    <lineage>
        <taxon>Bacteria</taxon>
        <taxon>Bacillati</taxon>
        <taxon>Bacillota</taxon>
        <taxon>Clostridia</taxon>
        <taxon>Eubacteriales</taxon>
        <taxon>Eubacteriaceae</taxon>
        <taxon>Eubacterium</taxon>
    </lineage>
</organism>
<dbReference type="RefSeq" id="WP_021952230.1">
    <property type="nucleotide sequence ID" value="NZ_JACOOZ010000008.1"/>
</dbReference>
<evidence type="ECO:0000256" key="4">
    <source>
        <dbReference type="ARBA" id="ARBA00022679"/>
    </source>
</evidence>
<evidence type="ECO:0000256" key="2">
    <source>
        <dbReference type="ARBA" id="ARBA00022605"/>
    </source>
</evidence>
<feature type="domain" description="Aspartate/glutamate/uridylate kinase" evidence="9">
    <location>
        <begin position="8"/>
        <end position="238"/>
    </location>
</feature>
<comment type="subcellular location">
    <subcellularLocation>
        <location evidence="8">Cytoplasm</location>
    </subcellularLocation>
</comment>
<dbReference type="EMBL" id="JACOOZ010000008">
    <property type="protein sequence ID" value="MBC5668602.1"/>
    <property type="molecule type" value="Genomic_DNA"/>
</dbReference>
<dbReference type="NCBIfam" id="TIGR01027">
    <property type="entry name" value="proB"/>
    <property type="match status" value="1"/>
</dbReference>
<feature type="binding site" evidence="8">
    <location>
        <position position="140"/>
    </location>
    <ligand>
        <name>substrate</name>
    </ligand>
</feature>
<evidence type="ECO:0000256" key="6">
    <source>
        <dbReference type="ARBA" id="ARBA00022777"/>
    </source>
</evidence>
<dbReference type="PANTHER" id="PTHR43654">
    <property type="entry name" value="GLUTAMATE 5-KINASE"/>
    <property type="match status" value="1"/>
</dbReference>
<keyword evidence="5 8" id="KW-0547">Nucleotide-binding</keyword>
<dbReference type="InterPro" id="IPR001048">
    <property type="entry name" value="Asp/Glu/Uridylate_kinase"/>
</dbReference>
<comment type="pathway">
    <text evidence="8">Amino-acid biosynthesis; L-proline biosynthesis; L-glutamate 5-semialdehyde from L-glutamate: step 1/2.</text>
</comment>
<evidence type="ECO:0000313" key="11">
    <source>
        <dbReference type="Proteomes" id="UP000597877"/>
    </source>
</evidence>
<evidence type="ECO:0000256" key="8">
    <source>
        <dbReference type="HAMAP-Rule" id="MF_00456"/>
    </source>
</evidence>
<feature type="binding site" evidence="8">
    <location>
        <begin position="172"/>
        <end position="173"/>
    </location>
    <ligand>
        <name>ATP</name>
        <dbReference type="ChEBI" id="CHEBI:30616"/>
    </ligand>
</feature>
<keyword evidence="4 8" id="KW-0808">Transferase</keyword>
<gene>
    <name evidence="8 10" type="primary">proB</name>
    <name evidence="10" type="ORF">H8S00_11540</name>
</gene>
<evidence type="ECO:0000256" key="7">
    <source>
        <dbReference type="ARBA" id="ARBA00022840"/>
    </source>
</evidence>
<dbReference type="PRINTS" id="PR00474">
    <property type="entry name" value="GLU5KINASE"/>
</dbReference>
<feature type="binding site" evidence="8">
    <location>
        <position position="53"/>
    </location>
    <ligand>
        <name>substrate</name>
    </ligand>
</feature>
<dbReference type="SUPFAM" id="SSF53633">
    <property type="entry name" value="Carbamate kinase-like"/>
    <property type="match status" value="1"/>
</dbReference>
<dbReference type="GO" id="GO:0004349">
    <property type="term" value="F:glutamate 5-kinase activity"/>
    <property type="evidence" value="ECO:0007669"/>
    <property type="project" value="UniProtKB-EC"/>
</dbReference>
<comment type="catalytic activity">
    <reaction evidence="8">
        <text>L-glutamate + ATP = L-glutamyl 5-phosphate + ADP</text>
        <dbReference type="Rhea" id="RHEA:14877"/>
        <dbReference type="ChEBI" id="CHEBI:29985"/>
        <dbReference type="ChEBI" id="CHEBI:30616"/>
        <dbReference type="ChEBI" id="CHEBI:58274"/>
        <dbReference type="ChEBI" id="CHEBI:456216"/>
        <dbReference type="EC" id="2.7.2.11"/>
    </reaction>
</comment>
<dbReference type="InterPro" id="IPR036393">
    <property type="entry name" value="AceGlu_kinase-like_sf"/>
</dbReference>
<dbReference type="InterPro" id="IPR005715">
    <property type="entry name" value="Glu_5kinase/COase_Synthase"/>
</dbReference>
<keyword evidence="6 8" id="KW-0418">Kinase</keyword>
<dbReference type="PROSITE" id="PS00902">
    <property type="entry name" value="GLUTAMATE_5_KINASE"/>
    <property type="match status" value="1"/>
</dbReference>